<dbReference type="EMBL" id="AYEU01000003">
    <property type="protein sequence ID" value="ESK52312.1"/>
    <property type="molecule type" value="Genomic_DNA"/>
</dbReference>
<proteinExistence type="predicted"/>
<comment type="caution">
    <text evidence="1">The sequence shown here is derived from an EMBL/GenBank/DDBJ whole genome shotgun (WGS) entry which is preliminary data.</text>
</comment>
<evidence type="ECO:0000313" key="1">
    <source>
        <dbReference type="EMBL" id="ESK52312.1"/>
    </source>
</evidence>
<sequence length="243" mass="28140">MATLKELHNKRGNPDLGHWNTIKLFSIAEASLLTAGLEPCEYNHLADYELRQKLLNEKPINWQHALMLIRSLIEAICTQEIKSPLIRVERSDYNDNCWNETVEQAKISLDDTSSIVANETKIHRDELHKWLRKNGYFEIQQQNIINVQQTVYQQPELIDHNNIILLPEPTYTTPALEAIQGVVNEFWISYDPDSNQPPPKQSTVKSWIAEHYPEMDSDYIQTAIDKICRHPKAKNGGNTKRNQ</sequence>
<dbReference type="RefSeq" id="WP_004903222.1">
    <property type="nucleotide sequence ID" value="NZ_BBTI01000004.1"/>
</dbReference>
<name>V2UQS8_9GAMM</name>
<reference evidence="1 2" key="1">
    <citation type="submission" date="2013-10" db="EMBL/GenBank/DDBJ databases">
        <title>The Genome Sequence of Acinetobacter brisouii CIP 110357.</title>
        <authorList>
            <consortium name="The Broad Institute Genomics Platform"/>
            <consortium name="The Broad Institute Genome Sequencing Center for Infectious Disease"/>
            <person name="Cerqueira G."/>
            <person name="Feldgarden M."/>
            <person name="Courvalin P."/>
            <person name="Grillot-Courvalin C."/>
            <person name="Clermont D."/>
            <person name="Rocha E."/>
            <person name="Yoon E.-J."/>
            <person name="Nemec A."/>
            <person name="Young S.K."/>
            <person name="Zeng Q."/>
            <person name="Gargeya S."/>
            <person name="Fitzgerald M."/>
            <person name="Abouelleil A."/>
            <person name="Alvarado L."/>
            <person name="Berlin A.M."/>
            <person name="Chapman S.B."/>
            <person name="Gainer-Dewar J."/>
            <person name="Goldberg J."/>
            <person name="Gnerre S."/>
            <person name="Griggs A."/>
            <person name="Gujja S."/>
            <person name="Hansen M."/>
            <person name="Howarth C."/>
            <person name="Imamovic A."/>
            <person name="Ireland A."/>
            <person name="Larimer J."/>
            <person name="McCowan C."/>
            <person name="Murphy C."/>
            <person name="Pearson M."/>
            <person name="Poon T.W."/>
            <person name="Priest M."/>
            <person name="Roberts A."/>
            <person name="Saif S."/>
            <person name="Shea T."/>
            <person name="Sykes S."/>
            <person name="Wortman J."/>
            <person name="Nusbaum C."/>
            <person name="Birren B."/>
        </authorList>
    </citation>
    <scope>NUCLEOTIDE SEQUENCE [LARGE SCALE GENOMIC DNA]</scope>
    <source>
        <strain evidence="1 2">CIP 110357</strain>
    </source>
</reference>
<dbReference type="HOGENOM" id="CLU_1140641_0_0_6"/>
<evidence type="ECO:0000313" key="2">
    <source>
        <dbReference type="Proteomes" id="UP000018418"/>
    </source>
</evidence>
<dbReference type="Proteomes" id="UP000018418">
    <property type="component" value="Unassembled WGS sequence"/>
</dbReference>
<accession>V2UQS8</accession>
<dbReference type="AlphaFoldDB" id="V2UQS8"/>
<gene>
    <name evidence="1" type="ORF">P255_00463</name>
</gene>
<dbReference type="PATRIC" id="fig|1341683.3.peg.455"/>
<protein>
    <submittedName>
        <fullName evidence="1">Uncharacterized protein</fullName>
    </submittedName>
</protein>
<keyword evidence="2" id="KW-1185">Reference proteome</keyword>
<organism evidence="1 2">
    <name type="scientific">Acinetobacter brisouii CIP 110357</name>
    <dbReference type="NCBI Taxonomy" id="1341683"/>
    <lineage>
        <taxon>Bacteria</taxon>
        <taxon>Pseudomonadati</taxon>
        <taxon>Pseudomonadota</taxon>
        <taxon>Gammaproteobacteria</taxon>
        <taxon>Moraxellales</taxon>
        <taxon>Moraxellaceae</taxon>
        <taxon>Acinetobacter</taxon>
    </lineage>
</organism>
<dbReference type="OrthoDB" id="6710225at2"/>